<evidence type="ECO:0000313" key="1">
    <source>
        <dbReference type="EMBL" id="OAV00608.1"/>
    </source>
</evidence>
<protein>
    <submittedName>
        <fullName evidence="1">Uncharacterized protein</fullName>
    </submittedName>
</protein>
<reference evidence="1 2" key="1">
    <citation type="journal article" date="2016" name="Genome Biol. Evol.">
        <title>Comparative Genomic Analyses of the Moraxella catarrhalis Serosensitive and Seroresistant Lineages Demonstrate Their Independent Evolution.</title>
        <authorList>
            <person name="Earl J.P."/>
            <person name="de Vries S.P."/>
            <person name="Ahmed A."/>
            <person name="Powell E."/>
            <person name="Schultz M.P."/>
            <person name="Hermans P.W."/>
            <person name="Hill D.J."/>
            <person name="Zhou Z."/>
            <person name="Constantinidou C.I."/>
            <person name="Hu F.Z."/>
            <person name="Bootsma H.J."/>
            <person name="Ehrlich G.D."/>
        </authorList>
    </citation>
    <scope>NUCLEOTIDE SEQUENCE [LARGE SCALE GENOMIC DNA]</scope>
    <source>
        <strain evidence="1 2">Z7574</strain>
    </source>
</reference>
<comment type="caution">
    <text evidence="1">The sequence shown here is derived from an EMBL/GenBank/DDBJ whole genome shotgun (WGS) entry which is preliminary data.</text>
</comment>
<name>A0A7Z0UYE3_MORCA</name>
<proteinExistence type="predicted"/>
<evidence type="ECO:0000313" key="2">
    <source>
        <dbReference type="Proteomes" id="UP000078446"/>
    </source>
</evidence>
<accession>A0A7Z0UYE3</accession>
<dbReference type="EMBL" id="LXHE01000013">
    <property type="protein sequence ID" value="OAV00608.1"/>
    <property type="molecule type" value="Genomic_DNA"/>
</dbReference>
<dbReference type="AlphaFoldDB" id="A0A7Z0UYE3"/>
<gene>
    <name evidence="1" type="ORF">AO382_1341</name>
</gene>
<dbReference type="Proteomes" id="UP000078446">
    <property type="component" value="Unassembled WGS sequence"/>
</dbReference>
<organism evidence="1 2">
    <name type="scientific">Moraxella catarrhalis</name>
    <name type="common">Branhamella catarrhalis</name>
    <dbReference type="NCBI Taxonomy" id="480"/>
    <lineage>
        <taxon>Bacteria</taxon>
        <taxon>Pseudomonadati</taxon>
        <taxon>Pseudomonadota</taxon>
        <taxon>Gammaproteobacteria</taxon>
        <taxon>Moraxellales</taxon>
        <taxon>Moraxellaceae</taxon>
        <taxon>Moraxella</taxon>
    </lineage>
</organism>
<sequence>MAIRLLITKQNVYGNKFLLTFKYGNIKGRNCLPLLTNHQRIMTLNAEFDQLTLRKALVL</sequence>